<proteinExistence type="predicted"/>
<evidence type="ECO:0000313" key="2">
    <source>
        <dbReference type="EMBL" id="MBD8489350.1"/>
    </source>
</evidence>
<keyword evidence="3" id="KW-1185">Reference proteome</keyword>
<sequence>MKELGVMNRRGFMKVSLASGGGMLLGFSWLGACNNSSGEGVIHEQVDFNAFVKIDSSGMVTLMSPNPEIGQGVKTSLPMIVAEELDVDWKNVKIEQAGLDTEKYSRQVAGGSGSIRSSWDSFRKAGATARVMLINAAAAAWGVESSSCYTSAGSVYHKDSDKQFKYGDLVNSAVAQKVPEDVPLKSPGTYKLLGKRIANVDNDAIVTGKQLYGIDTKREGMKYVCISRPPAFGQELVSYDSTESLKVSGVEKVIDFDHKIAVLANNTWAAMQGVKALKIEWTGNESFDSTKDYLTNFKKALETKSNQDPKRNDGNIDTAFEGVEEIISLDFEAPFLPHNTLEPMNFFADVKTDSAELYGPIQTPERTRKRVAEQIGIPEEKIQLGLTRMGGGFGRRLMSDFVEEAAMVSKLAQVPVNVIWTREDDMGGGFYRPMGYYRYKAALDADHNLIAWHHDSIGCSGNLSRQDNFPAGAVENFRVDSRLYETPVTTGPWRAPNHNFIAFTEESFVDEIANRTGKDPLTFRLELLKQAEDNPVGKVDYDTERYANVLKKVADMAGWNKVKPDGIYQGLAAHFSFGSYVAEVVELEKMNDGKLKIKKVYCAVDCGIVINKSGAETQVEGGIIDGLGHALYGEITLTNGKADQLNFDQYRLIKMKEVPEIEVHFIQSDESPMGLGEPGLPPAGAALANAVFAAINVRLTAQPFIKSDIFV</sequence>
<dbReference type="Pfam" id="PF02738">
    <property type="entry name" value="MoCoBD_1"/>
    <property type="match status" value="1"/>
</dbReference>
<dbReference type="Gene3D" id="3.30.365.10">
    <property type="entry name" value="Aldehyde oxidase/xanthine dehydrogenase, molybdopterin binding domain"/>
    <property type="match status" value="4"/>
</dbReference>
<reference evidence="2 3" key="1">
    <citation type="submission" date="2020-09" db="EMBL/GenBank/DDBJ databases">
        <title>Echinicola sp. CAU 1574 isolated from sand of Sido Beach.</title>
        <authorList>
            <person name="Kim W."/>
        </authorList>
    </citation>
    <scope>NUCLEOTIDE SEQUENCE [LARGE SCALE GENOMIC DNA]</scope>
    <source>
        <strain evidence="2 3">CAU 1574</strain>
    </source>
</reference>
<comment type="caution">
    <text evidence="2">The sequence shown here is derived from an EMBL/GenBank/DDBJ whole genome shotgun (WGS) entry which is preliminary data.</text>
</comment>
<dbReference type="InterPro" id="IPR046867">
    <property type="entry name" value="AldOxase/xan_DH_MoCoBD2"/>
</dbReference>
<feature type="domain" description="Aldehyde oxidase/xanthine dehydrogenase a/b hammerhead" evidence="1">
    <location>
        <begin position="207"/>
        <end position="285"/>
    </location>
</feature>
<dbReference type="Gene3D" id="3.90.1170.50">
    <property type="entry name" value="Aldehyde oxidase/xanthine dehydrogenase, a/b hammerhead"/>
    <property type="match status" value="1"/>
</dbReference>
<dbReference type="SUPFAM" id="SSF56003">
    <property type="entry name" value="Molybdenum cofactor-binding domain"/>
    <property type="match status" value="2"/>
</dbReference>
<evidence type="ECO:0000313" key="3">
    <source>
        <dbReference type="Proteomes" id="UP000647133"/>
    </source>
</evidence>
<dbReference type="Pfam" id="PF20256">
    <property type="entry name" value="MoCoBD_2"/>
    <property type="match status" value="2"/>
</dbReference>
<organism evidence="2 3">
    <name type="scientific">Echinicola arenosa</name>
    <dbReference type="NCBI Taxonomy" id="2774144"/>
    <lineage>
        <taxon>Bacteria</taxon>
        <taxon>Pseudomonadati</taxon>
        <taxon>Bacteroidota</taxon>
        <taxon>Cytophagia</taxon>
        <taxon>Cytophagales</taxon>
        <taxon>Cyclobacteriaceae</taxon>
        <taxon>Echinicola</taxon>
    </lineage>
</organism>
<dbReference type="InterPro" id="IPR012368">
    <property type="entry name" value="OxRdtase_Mopterin-bd_su_IorB"/>
</dbReference>
<dbReference type="PANTHER" id="PTHR47495:SF3">
    <property type="entry name" value="BLR6219 PROTEIN"/>
    <property type="match status" value="1"/>
</dbReference>
<dbReference type="InterPro" id="IPR052516">
    <property type="entry name" value="N-heterocyclic_Hydroxylase"/>
</dbReference>
<protein>
    <submittedName>
        <fullName evidence="2">Xanthine dehydrogenase family protein molybdopterin-binding subunit</fullName>
    </submittedName>
</protein>
<dbReference type="EMBL" id="JACYTQ010000003">
    <property type="protein sequence ID" value="MBD8489350.1"/>
    <property type="molecule type" value="Genomic_DNA"/>
</dbReference>
<name>A0ABR9AN77_9BACT</name>
<evidence type="ECO:0000259" key="1">
    <source>
        <dbReference type="SMART" id="SM01008"/>
    </source>
</evidence>
<dbReference type="PIRSF" id="PIRSF036389">
    <property type="entry name" value="IOR_B"/>
    <property type="match status" value="1"/>
</dbReference>
<dbReference type="SMART" id="SM01008">
    <property type="entry name" value="Ald_Xan_dh_C"/>
    <property type="match status" value="1"/>
</dbReference>
<dbReference type="RefSeq" id="WP_192010227.1">
    <property type="nucleotide sequence ID" value="NZ_JACYTQ010000003.1"/>
</dbReference>
<dbReference type="InterPro" id="IPR008274">
    <property type="entry name" value="AldOxase/xan_DH_MoCoBD1"/>
</dbReference>
<dbReference type="InterPro" id="IPR000674">
    <property type="entry name" value="Ald_Oxase/Xan_DH_a/b"/>
</dbReference>
<dbReference type="PANTHER" id="PTHR47495">
    <property type="entry name" value="ALDEHYDE DEHYDROGENASE"/>
    <property type="match status" value="1"/>
</dbReference>
<dbReference type="Proteomes" id="UP000647133">
    <property type="component" value="Unassembled WGS sequence"/>
</dbReference>
<gene>
    <name evidence="2" type="ORF">IFO69_11400</name>
</gene>
<dbReference type="PROSITE" id="PS51257">
    <property type="entry name" value="PROKAR_LIPOPROTEIN"/>
    <property type="match status" value="1"/>
</dbReference>
<accession>A0ABR9AN77</accession>
<dbReference type="InterPro" id="IPR037165">
    <property type="entry name" value="AldOxase/xan_DH_Mopterin-bd_sf"/>
</dbReference>